<evidence type="ECO:0000256" key="2">
    <source>
        <dbReference type="ARBA" id="ARBA00022737"/>
    </source>
</evidence>
<sequence>MTDETQTVFQRLDRLNILTWERKQEDIDRPDHQALLRGLERSANASFGQGVYIAAKAELHTDRLVMGAQSWIAGYAIVRGDIELGENVSINPYACLSGRVKIGNGARIASHVSIVGFNHGFDDTDTPIYRQPLTSLGIDIGDDVWIGANAVVLDGVKIGRGAIIAAGAVVAKDVPALAVAGGVPARVLKYRGEKADTPKVPETDRLLRELGEEIAGDWLAAIRSYDEGGSYRSADASGHEVENARHLCDAIEIAAAFGQQETAFDVERTVAGLHAMQDTQTGLFFSANRRPSSPPQQDPTVLYNILAVGYALECLGAGPKQQIAFVEEMRADALILLLEELPWQNRAWHCGATIDAISTALYFNRRYFVSGDNLAVLFGWLMVNADRTTGLWGDATTEQGLLQPVNGFYRLTRGSYAQFGLPVPYPEAAVDSVIANYRAYGGFQGTEFNACNLLDTVHPLLLCLEQTDHRRDEAKEIAREVLRRNRGRWQKGSGFAFAEGHPAGLQGTEMWMSVLWLSARLLGEQQLLPFQPRGIHRFEPVEILGGCRRLCTNMNAHLGVDFISS</sequence>
<evidence type="ECO:0000256" key="1">
    <source>
        <dbReference type="ARBA" id="ARBA00022679"/>
    </source>
</evidence>
<keyword evidence="2" id="KW-0677">Repeat</keyword>
<evidence type="ECO:0000313" key="4">
    <source>
        <dbReference type="EMBL" id="TRA84944.1"/>
    </source>
</evidence>
<dbReference type="PANTHER" id="PTHR23416">
    <property type="entry name" value="SIALIC ACID SYNTHASE-RELATED"/>
    <property type="match status" value="1"/>
</dbReference>
<dbReference type="InterPro" id="IPR018357">
    <property type="entry name" value="Hexapep_transf_CS"/>
</dbReference>
<protein>
    <submittedName>
        <fullName evidence="4">Acyltransferase</fullName>
    </submittedName>
</protein>
<dbReference type="Proteomes" id="UP000320858">
    <property type="component" value="Unassembled WGS sequence"/>
</dbReference>
<dbReference type="InterPro" id="IPR011004">
    <property type="entry name" value="Trimer_LpxA-like_sf"/>
</dbReference>
<dbReference type="InterPro" id="IPR051159">
    <property type="entry name" value="Hexapeptide_acetyltransf"/>
</dbReference>
<dbReference type="AlphaFoldDB" id="A0AA94V960"/>
<evidence type="ECO:0000256" key="3">
    <source>
        <dbReference type="ARBA" id="ARBA00023315"/>
    </source>
</evidence>
<comment type="caution">
    <text evidence="4">The sequence shown here is derived from an EMBL/GenBank/DDBJ whole genome shotgun (WGS) entry which is preliminary data.</text>
</comment>
<dbReference type="CDD" id="cd04647">
    <property type="entry name" value="LbH_MAT_like"/>
    <property type="match status" value="1"/>
</dbReference>
<dbReference type="PROSITE" id="PS00101">
    <property type="entry name" value="HEXAPEP_TRANSFERASES"/>
    <property type="match status" value="1"/>
</dbReference>
<dbReference type="EMBL" id="SGOB01000008">
    <property type="protein sequence ID" value="TRA84944.1"/>
    <property type="molecule type" value="Genomic_DNA"/>
</dbReference>
<dbReference type="RefSeq" id="WP_025595136.1">
    <property type="nucleotide sequence ID" value="NZ_SGOB01000008.1"/>
</dbReference>
<keyword evidence="1" id="KW-0808">Transferase</keyword>
<keyword evidence="3 4" id="KW-0012">Acyltransferase</keyword>
<dbReference type="GO" id="GO:0016746">
    <property type="term" value="F:acyltransferase activity"/>
    <property type="evidence" value="ECO:0007669"/>
    <property type="project" value="UniProtKB-KW"/>
</dbReference>
<evidence type="ECO:0000313" key="5">
    <source>
        <dbReference type="Proteomes" id="UP000320858"/>
    </source>
</evidence>
<name>A0AA94V960_RHIRH</name>
<proteinExistence type="predicted"/>
<dbReference type="Gene3D" id="2.160.10.10">
    <property type="entry name" value="Hexapeptide repeat proteins"/>
    <property type="match status" value="1"/>
</dbReference>
<gene>
    <name evidence="4" type="ORF">EXN24_24730</name>
</gene>
<organism evidence="4 5">
    <name type="scientific">Rhizobium rhizogenes</name>
    <name type="common">Agrobacterium rhizogenes</name>
    <dbReference type="NCBI Taxonomy" id="359"/>
    <lineage>
        <taxon>Bacteria</taxon>
        <taxon>Pseudomonadati</taxon>
        <taxon>Pseudomonadota</taxon>
        <taxon>Alphaproteobacteria</taxon>
        <taxon>Hyphomicrobiales</taxon>
        <taxon>Rhizobiaceae</taxon>
        <taxon>Rhizobium/Agrobacterium group</taxon>
        <taxon>Rhizobium</taxon>
    </lineage>
</organism>
<reference evidence="4 5" key="1">
    <citation type="journal article" date="2019" name="Appl. Microbiol. Biotechnol.">
        <title>Differential efficiency of wild type rhizogenic strains for rol gene transformation of plants.</title>
        <authorList>
            <person name="Desmet S."/>
            <person name="De Keyser E."/>
            <person name="Van Vaerenbergh J."/>
            <person name="Baeyen S."/>
            <person name="Van Huylenbroeck J."/>
            <person name="Geelen D."/>
            <person name="Dhooghe E."/>
        </authorList>
    </citation>
    <scope>NUCLEOTIDE SEQUENCE [LARGE SCALE GENOMIC DNA]</scope>
    <source>
        <strain evidence="4 5">B 4.1</strain>
    </source>
</reference>
<dbReference type="GeneID" id="92773599"/>
<dbReference type="PANTHER" id="PTHR23416:SF78">
    <property type="entry name" value="LIPOPOLYSACCHARIDE BIOSYNTHESIS O-ACETYL TRANSFERASE WBBJ-RELATED"/>
    <property type="match status" value="1"/>
</dbReference>
<dbReference type="SUPFAM" id="SSF51161">
    <property type="entry name" value="Trimeric LpxA-like enzymes"/>
    <property type="match status" value="1"/>
</dbReference>
<accession>A0AA94V960</accession>
<dbReference type="InterPro" id="IPR001451">
    <property type="entry name" value="Hexapep"/>
</dbReference>
<dbReference type="Pfam" id="PF00132">
    <property type="entry name" value="Hexapep"/>
    <property type="match status" value="2"/>
</dbReference>